<name>A0AAN1XZF7_UNVUL</name>
<dbReference type="InterPro" id="IPR051199">
    <property type="entry name" value="LPS_LOS_Heptosyltrfase"/>
</dbReference>
<dbReference type="Pfam" id="PF01075">
    <property type="entry name" value="Glyco_transf_9"/>
    <property type="match status" value="1"/>
</dbReference>
<gene>
    <name evidence="3" type="ORF">WPS_34710</name>
</gene>
<dbReference type="GO" id="GO:0005829">
    <property type="term" value="C:cytosol"/>
    <property type="evidence" value="ECO:0007669"/>
    <property type="project" value="TreeGrafter"/>
</dbReference>
<keyword evidence="2" id="KW-0808">Transferase</keyword>
<dbReference type="KEGG" id="vab:WPS_34710"/>
<keyword evidence="4" id="KW-1185">Reference proteome</keyword>
<dbReference type="PANTHER" id="PTHR30160">
    <property type="entry name" value="TETRAACYLDISACCHARIDE 4'-KINASE-RELATED"/>
    <property type="match status" value="1"/>
</dbReference>
<dbReference type="InterPro" id="IPR002201">
    <property type="entry name" value="Glyco_trans_9"/>
</dbReference>
<sequence length="313" mass="32246">MRILLVRLDGIGDAAVCIPLLASLRAAGHEIGVALTTRNADLFAPDAIVAQHVLERIPWPAHGSTPETTARARAEIAAARYDAALIASEEPEAYALAAGIPLRIGFSTGWTRPLKTLWVRARVTRAIARAQQPGAATLHEVEVLYRLGTGMVAAPQPPAAAAALRRMLAVTPVPPRSGILFQAGPKWGAIGVDAAPLRAALAALAPRGVRLVASPGDAAAVEAALGVAPETFANLREWVAAIDAAAQVVTVDTGAAHVAGMLGVPVIDVFPDAGFAAQVRRWRPWASRFAALRASEASGGGVARASEALADGG</sequence>
<dbReference type="Gene3D" id="3.40.50.2000">
    <property type="entry name" value="Glycogen Phosphorylase B"/>
    <property type="match status" value="2"/>
</dbReference>
<dbReference type="RefSeq" id="WP_317995741.1">
    <property type="nucleotide sequence ID" value="NZ_AP025523.1"/>
</dbReference>
<dbReference type="AlphaFoldDB" id="A0AAN1XZF7"/>
<proteinExistence type="predicted"/>
<evidence type="ECO:0008006" key="5">
    <source>
        <dbReference type="Google" id="ProtNLM"/>
    </source>
</evidence>
<dbReference type="EMBL" id="AP025523">
    <property type="protein sequence ID" value="BDE08195.1"/>
    <property type="molecule type" value="Genomic_DNA"/>
</dbReference>
<reference evidence="3 4" key="1">
    <citation type="journal article" date="2022" name="ISME Commun">
        <title>Vulcanimicrobium alpinus gen. nov. sp. nov., the first cultivated representative of the candidate phylum 'Eremiobacterota', is a metabolically versatile aerobic anoxygenic phototroph.</title>
        <authorList>
            <person name="Yabe S."/>
            <person name="Muto K."/>
            <person name="Abe K."/>
            <person name="Yokota A."/>
            <person name="Staudigel H."/>
            <person name="Tebo B.M."/>
        </authorList>
    </citation>
    <scope>NUCLEOTIDE SEQUENCE [LARGE SCALE GENOMIC DNA]</scope>
    <source>
        <strain evidence="3 4">WC8-2</strain>
    </source>
</reference>
<dbReference type="Proteomes" id="UP001317532">
    <property type="component" value="Chromosome"/>
</dbReference>
<keyword evidence="1" id="KW-0328">Glycosyltransferase</keyword>
<dbReference type="GO" id="GO:0008713">
    <property type="term" value="F:ADP-heptose-lipopolysaccharide heptosyltransferase activity"/>
    <property type="evidence" value="ECO:0007669"/>
    <property type="project" value="TreeGrafter"/>
</dbReference>
<dbReference type="SUPFAM" id="SSF53756">
    <property type="entry name" value="UDP-Glycosyltransferase/glycogen phosphorylase"/>
    <property type="match status" value="1"/>
</dbReference>
<evidence type="ECO:0000313" key="3">
    <source>
        <dbReference type="EMBL" id="BDE08195.1"/>
    </source>
</evidence>
<evidence type="ECO:0000256" key="1">
    <source>
        <dbReference type="ARBA" id="ARBA00022676"/>
    </source>
</evidence>
<evidence type="ECO:0000313" key="4">
    <source>
        <dbReference type="Proteomes" id="UP001317532"/>
    </source>
</evidence>
<accession>A0AAN1XZF7</accession>
<organism evidence="3 4">
    <name type="scientific">Vulcanimicrobium alpinum</name>
    <dbReference type="NCBI Taxonomy" id="3016050"/>
    <lineage>
        <taxon>Bacteria</taxon>
        <taxon>Bacillati</taxon>
        <taxon>Vulcanimicrobiota</taxon>
        <taxon>Vulcanimicrobiia</taxon>
        <taxon>Vulcanimicrobiales</taxon>
        <taxon>Vulcanimicrobiaceae</taxon>
        <taxon>Vulcanimicrobium</taxon>
    </lineage>
</organism>
<protein>
    <recommendedName>
        <fullName evidence="5">Glycosyltransferase family 9 protein</fullName>
    </recommendedName>
</protein>
<evidence type="ECO:0000256" key="2">
    <source>
        <dbReference type="ARBA" id="ARBA00022679"/>
    </source>
</evidence>
<dbReference type="GO" id="GO:0009244">
    <property type="term" value="P:lipopolysaccharide core region biosynthetic process"/>
    <property type="evidence" value="ECO:0007669"/>
    <property type="project" value="TreeGrafter"/>
</dbReference>